<dbReference type="EMBL" id="SUMC01000008">
    <property type="protein sequence ID" value="TKA11365.1"/>
    <property type="molecule type" value="Genomic_DNA"/>
</dbReference>
<comment type="caution">
    <text evidence="2">The sequence shown here is derived from an EMBL/GenBank/DDBJ whole genome shotgun (WGS) entry which is preliminary data.</text>
</comment>
<accession>A0A4U0T8Q4</accession>
<reference evidence="2 3" key="1">
    <citation type="submission" date="2019-04" db="EMBL/GenBank/DDBJ databases">
        <title>Streptomyces oryziradicis sp. nov., a novel actinomycete isolated from rhizosphere soil of rice (Oryza sativa L.).</title>
        <authorList>
            <person name="Li C."/>
        </authorList>
    </citation>
    <scope>NUCLEOTIDE SEQUENCE [LARGE SCALE GENOMIC DNA]</scope>
    <source>
        <strain evidence="2 3">NEAU-C40</strain>
    </source>
</reference>
<dbReference type="RefSeq" id="WP_136723316.1">
    <property type="nucleotide sequence ID" value="NZ_SUMC01000008.1"/>
</dbReference>
<gene>
    <name evidence="2" type="ORF">FCI23_10970</name>
</gene>
<name>A0A4U0T8Q4_9ACTN</name>
<evidence type="ECO:0000313" key="3">
    <source>
        <dbReference type="Proteomes" id="UP000305778"/>
    </source>
</evidence>
<dbReference type="OrthoDB" id="4570646at2"/>
<evidence type="ECO:0000313" key="2">
    <source>
        <dbReference type="EMBL" id="TKA11365.1"/>
    </source>
</evidence>
<dbReference type="Proteomes" id="UP000305778">
    <property type="component" value="Unassembled WGS sequence"/>
</dbReference>
<dbReference type="AlphaFoldDB" id="A0A4U0T8Q4"/>
<protein>
    <submittedName>
        <fullName evidence="2">DUF397 domain-containing protein</fullName>
    </submittedName>
</protein>
<organism evidence="2 3">
    <name type="scientific">Actinacidiphila oryziradicis</name>
    <dbReference type="NCBI Taxonomy" id="2571141"/>
    <lineage>
        <taxon>Bacteria</taxon>
        <taxon>Bacillati</taxon>
        <taxon>Actinomycetota</taxon>
        <taxon>Actinomycetes</taxon>
        <taxon>Kitasatosporales</taxon>
        <taxon>Streptomycetaceae</taxon>
        <taxon>Actinacidiphila</taxon>
    </lineage>
</organism>
<proteinExistence type="predicted"/>
<feature type="domain" description="DUF397" evidence="1">
    <location>
        <begin position="14"/>
        <end position="67"/>
    </location>
</feature>
<dbReference type="InterPro" id="IPR007278">
    <property type="entry name" value="DUF397"/>
</dbReference>
<evidence type="ECO:0000259" key="1">
    <source>
        <dbReference type="Pfam" id="PF04149"/>
    </source>
</evidence>
<sequence length="75" mass="7975">MRHSDRPVIDLGHAAWRKSTYSANQGECLEVADGVPRTVPVRDSKDPHGPALLFPAPAWTAFVAGLKAGGLPSAR</sequence>
<dbReference type="Pfam" id="PF04149">
    <property type="entry name" value="DUF397"/>
    <property type="match status" value="1"/>
</dbReference>
<keyword evidence="3" id="KW-1185">Reference proteome</keyword>